<keyword evidence="3" id="KW-1185">Reference proteome</keyword>
<feature type="region of interest" description="Disordered" evidence="1">
    <location>
        <begin position="1"/>
        <end position="125"/>
    </location>
</feature>
<dbReference type="AlphaFoldDB" id="A0A4U5PGM7"/>
<protein>
    <submittedName>
        <fullName evidence="2">Uncharacterized protein</fullName>
    </submittedName>
</protein>
<organism evidence="2 3">
    <name type="scientific">Steinernema carpocapsae</name>
    <name type="common">Entomopathogenic nematode</name>
    <dbReference type="NCBI Taxonomy" id="34508"/>
    <lineage>
        <taxon>Eukaryota</taxon>
        <taxon>Metazoa</taxon>
        <taxon>Ecdysozoa</taxon>
        <taxon>Nematoda</taxon>
        <taxon>Chromadorea</taxon>
        <taxon>Rhabditida</taxon>
        <taxon>Tylenchina</taxon>
        <taxon>Panagrolaimomorpha</taxon>
        <taxon>Strongyloidoidea</taxon>
        <taxon>Steinernematidae</taxon>
        <taxon>Steinernema</taxon>
    </lineage>
</organism>
<accession>A0A4U5PGM7</accession>
<reference evidence="2 3" key="1">
    <citation type="journal article" date="2015" name="Genome Biol.">
        <title>Comparative genomics of Steinernema reveals deeply conserved gene regulatory networks.</title>
        <authorList>
            <person name="Dillman A.R."/>
            <person name="Macchietto M."/>
            <person name="Porter C.F."/>
            <person name="Rogers A."/>
            <person name="Williams B."/>
            <person name="Antoshechkin I."/>
            <person name="Lee M.M."/>
            <person name="Goodwin Z."/>
            <person name="Lu X."/>
            <person name="Lewis E.E."/>
            <person name="Goodrich-Blair H."/>
            <person name="Stock S.P."/>
            <person name="Adams B.J."/>
            <person name="Sternberg P.W."/>
            <person name="Mortazavi A."/>
        </authorList>
    </citation>
    <scope>NUCLEOTIDE SEQUENCE [LARGE SCALE GENOMIC DNA]</scope>
    <source>
        <strain evidence="2 3">ALL</strain>
    </source>
</reference>
<sequence length="125" mass="14487">MNTERFLASTVWSRMTSSPSATKASTSRAPSTQCRPTQRSLKRPPPRPTGHSTRSRATRSPLRRLRWIRSRIPRLPRARRRPLSTVRKSRWEAAESSKKPSLLPITRWRTSKARSRNSREIRKGS</sequence>
<feature type="compositionally biased region" description="Basic residues" evidence="1">
    <location>
        <begin position="53"/>
        <end position="82"/>
    </location>
</feature>
<evidence type="ECO:0000256" key="1">
    <source>
        <dbReference type="SAM" id="MobiDB-lite"/>
    </source>
</evidence>
<dbReference type="EMBL" id="AZBU02000002">
    <property type="protein sequence ID" value="TKR95441.1"/>
    <property type="molecule type" value="Genomic_DNA"/>
</dbReference>
<reference evidence="2 3" key="2">
    <citation type="journal article" date="2019" name="G3 (Bethesda)">
        <title>Hybrid Assembly of the Genome of the Entomopathogenic Nematode Steinernema carpocapsae Identifies the X-Chromosome.</title>
        <authorList>
            <person name="Serra L."/>
            <person name="Macchietto M."/>
            <person name="Macias-Munoz A."/>
            <person name="McGill C.J."/>
            <person name="Rodriguez I.M."/>
            <person name="Rodriguez B."/>
            <person name="Murad R."/>
            <person name="Mortazavi A."/>
        </authorList>
    </citation>
    <scope>NUCLEOTIDE SEQUENCE [LARGE SCALE GENOMIC DNA]</scope>
    <source>
        <strain evidence="2 3">ALL</strain>
    </source>
</reference>
<evidence type="ECO:0000313" key="3">
    <source>
        <dbReference type="Proteomes" id="UP000298663"/>
    </source>
</evidence>
<evidence type="ECO:0000313" key="2">
    <source>
        <dbReference type="EMBL" id="TKR95441.1"/>
    </source>
</evidence>
<name>A0A4U5PGM7_STECR</name>
<feature type="compositionally biased region" description="Low complexity" evidence="1">
    <location>
        <begin position="16"/>
        <end position="32"/>
    </location>
</feature>
<comment type="caution">
    <text evidence="2">The sequence shown here is derived from an EMBL/GenBank/DDBJ whole genome shotgun (WGS) entry which is preliminary data.</text>
</comment>
<dbReference type="Proteomes" id="UP000298663">
    <property type="component" value="Unassembled WGS sequence"/>
</dbReference>
<proteinExistence type="predicted"/>
<gene>
    <name evidence="2" type="ORF">L596_009609</name>
</gene>
<feature type="compositionally biased region" description="Basic and acidic residues" evidence="1">
    <location>
        <begin position="89"/>
        <end position="98"/>
    </location>
</feature>